<feature type="transmembrane region" description="Helical" evidence="1">
    <location>
        <begin position="493"/>
        <end position="516"/>
    </location>
</feature>
<feature type="transmembrane region" description="Helical" evidence="1">
    <location>
        <begin position="528"/>
        <end position="552"/>
    </location>
</feature>
<keyword evidence="1" id="KW-1133">Transmembrane helix</keyword>
<dbReference type="SUPFAM" id="SSF53474">
    <property type="entry name" value="alpha/beta-Hydrolases"/>
    <property type="match status" value="1"/>
</dbReference>
<sequence>MFRPVSANAEHKVPLVITSHGFLNNKEMQDSTAIELSRRGIAVIAMDFLWHGGSSSPDMPFFPTIMSENNGMIPLVEYASSSLDYVDSTKIGISGHSMGGMITWSTLQYYGQLYLAELEAAKDPSSEEGAVITVSEQAKADALNKVASAFIVSQVEQSTDETFQNIHANVGINVGKYDEGGSGFARGNADLSGDAPESLAAINSVMPENQKINAVEIGKYYGNAADQTLRVVYNPAEIHPWQHFSVASTGYLADFFTKAFQINNPLSSGNQLWLWKEIFNFIGLLGSFLFIVPFAVLLLKLPCFNSLIQPTPAKLPDPKTRKSKFLFWGSWIMSWVISAISYLPISRWSIIAGQNILQPRSLFPQTAMNFILIWAIFNGLVGLLLFWLTTRLSGKNYNEHSESWGIKTNLKELLKTFALAVCIFTGFYALVAFADYFFQTDFRLWVLAIKVFTPNQLLIGLRYMLFFFIFYVAQSIAVNSTTPVEGQKEWRDLLISGTGGVLGILVLIGVQYGTLFSTGVTFWKNQDWLRILVLFPLVFQLFIAAYISRYLFKCTGKIWLGAMVNCMIIVMMGAANTFTF</sequence>
<dbReference type="InterPro" id="IPR029058">
    <property type="entry name" value="AB_hydrolase_fold"/>
</dbReference>
<name>A0ABX3GYK8_9BACL</name>
<evidence type="ECO:0000259" key="2">
    <source>
        <dbReference type="Pfam" id="PF00561"/>
    </source>
</evidence>
<feature type="transmembrane region" description="Helical" evidence="1">
    <location>
        <begin position="417"/>
        <end position="438"/>
    </location>
</feature>
<comment type="caution">
    <text evidence="3">The sequence shown here is derived from an EMBL/GenBank/DDBJ whole genome shotgun (WGS) entry which is preliminary data.</text>
</comment>
<dbReference type="InterPro" id="IPR000073">
    <property type="entry name" value="AB_hydrolase_1"/>
</dbReference>
<keyword evidence="1" id="KW-0472">Membrane</keyword>
<protein>
    <recommendedName>
        <fullName evidence="2">AB hydrolase-1 domain-containing protein</fullName>
    </recommendedName>
</protein>
<feature type="transmembrane region" description="Helical" evidence="1">
    <location>
        <begin position="459"/>
        <end position="478"/>
    </location>
</feature>
<feature type="transmembrane region" description="Helical" evidence="1">
    <location>
        <begin position="366"/>
        <end position="388"/>
    </location>
</feature>
<proteinExistence type="predicted"/>
<organism evidence="3 4">
    <name type="scientific">Paenibacillus odorifer</name>
    <dbReference type="NCBI Taxonomy" id="189426"/>
    <lineage>
        <taxon>Bacteria</taxon>
        <taxon>Bacillati</taxon>
        <taxon>Bacillota</taxon>
        <taxon>Bacilli</taxon>
        <taxon>Bacillales</taxon>
        <taxon>Paenibacillaceae</taxon>
        <taxon>Paenibacillus</taxon>
    </lineage>
</organism>
<keyword evidence="4" id="KW-1185">Reference proteome</keyword>
<keyword evidence="1" id="KW-0812">Transmembrane</keyword>
<reference evidence="3 4" key="1">
    <citation type="submission" date="2016-11" db="EMBL/GenBank/DDBJ databases">
        <title>Paenibacillus species isolates.</title>
        <authorList>
            <person name="Beno S.M."/>
        </authorList>
    </citation>
    <scope>NUCLEOTIDE SEQUENCE [LARGE SCALE GENOMIC DNA]</scope>
    <source>
        <strain evidence="3 4">FSL H7-0433</strain>
    </source>
</reference>
<dbReference type="Pfam" id="PF00561">
    <property type="entry name" value="Abhydrolase_1"/>
    <property type="match status" value="1"/>
</dbReference>
<dbReference type="Proteomes" id="UP000187158">
    <property type="component" value="Unassembled WGS sequence"/>
</dbReference>
<dbReference type="EMBL" id="MPVP01000016">
    <property type="protein sequence ID" value="OMD37907.1"/>
    <property type="molecule type" value="Genomic_DNA"/>
</dbReference>
<gene>
    <name evidence="3" type="ORF">BSO21_05100</name>
</gene>
<evidence type="ECO:0000313" key="3">
    <source>
        <dbReference type="EMBL" id="OMD37907.1"/>
    </source>
</evidence>
<evidence type="ECO:0000256" key="1">
    <source>
        <dbReference type="SAM" id="Phobius"/>
    </source>
</evidence>
<feature type="domain" description="AB hydrolase-1" evidence="2">
    <location>
        <begin position="14"/>
        <end position="110"/>
    </location>
</feature>
<evidence type="ECO:0000313" key="4">
    <source>
        <dbReference type="Proteomes" id="UP000187158"/>
    </source>
</evidence>
<accession>A0ABX3GYK8</accession>
<feature type="transmembrane region" description="Helical" evidence="1">
    <location>
        <begin position="325"/>
        <end position="345"/>
    </location>
</feature>
<dbReference type="Gene3D" id="3.40.50.1820">
    <property type="entry name" value="alpha/beta hydrolase"/>
    <property type="match status" value="1"/>
</dbReference>
<feature type="transmembrane region" description="Helical" evidence="1">
    <location>
        <begin position="558"/>
        <end position="578"/>
    </location>
</feature>
<feature type="transmembrane region" description="Helical" evidence="1">
    <location>
        <begin position="278"/>
        <end position="299"/>
    </location>
</feature>